<protein>
    <recommendedName>
        <fullName evidence="1">Serine aminopeptidase S33 domain-containing protein</fullName>
    </recommendedName>
</protein>
<dbReference type="AlphaFoldDB" id="A0A7W9KS95"/>
<dbReference type="PANTHER" id="PTHR47751:SF1">
    <property type="entry name" value="SUPERFAMILY HYDROLASE, PUTATIVE (AFU_ORTHOLOGUE AFUA_2G16580)-RELATED"/>
    <property type="match status" value="1"/>
</dbReference>
<reference evidence="2 3" key="1">
    <citation type="submission" date="2020-08" db="EMBL/GenBank/DDBJ databases">
        <title>Sequencing the genomes of 1000 actinobacteria strains.</title>
        <authorList>
            <person name="Klenk H.-P."/>
        </authorList>
    </citation>
    <scope>NUCLEOTIDE SEQUENCE [LARGE SCALE GENOMIC DNA]</scope>
    <source>
        <strain evidence="2 3">DSM 43851</strain>
    </source>
</reference>
<dbReference type="InterPro" id="IPR029058">
    <property type="entry name" value="AB_hydrolase_fold"/>
</dbReference>
<dbReference type="InterPro" id="IPR051411">
    <property type="entry name" value="Polyketide_trans_af380"/>
</dbReference>
<comment type="caution">
    <text evidence="2">The sequence shown here is derived from an EMBL/GenBank/DDBJ whole genome shotgun (WGS) entry which is preliminary data.</text>
</comment>
<dbReference type="Gene3D" id="1.10.10.800">
    <property type="match status" value="1"/>
</dbReference>
<evidence type="ECO:0000313" key="2">
    <source>
        <dbReference type="EMBL" id="MBB5897004.1"/>
    </source>
</evidence>
<name>A0A7W9KS95_9PSEU</name>
<dbReference type="EMBL" id="JACHIR010000002">
    <property type="protein sequence ID" value="MBB5897004.1"/>
    <property type="molecule type" value="Genomic_DNA"/>
</dbReference>
<dbReference type="InterPro" id="IPR022742">
    <property type="entry name" value="Hydrolase_4"/>
</dbReference>
<sequence length="300" mass="32568">MVDKLYRTESVEFASGDCVLRGTLYIAGRDEGERGPAAVVAGSWTTVKEQMAGRYAAELAARGLTALAFDFRHYGESDGQPREFESPESKVADIVAAVDFLSNHPAVDADRIGALGVCAGAGYVCVAAARDERIRALALVAPWLHDAELVRAVYGGEDGVREKIEAGQRARVRWEETGQVEYVPAVSDTDPTAAMYGPIDYYLNAARGAIEQWPNRLATMSWPTWLTFDPISVAPQVDVPLLAVHSEDAAIPDGIRRFADKVSGPCELRWRSGTQFDFYDDDATVDDAVTAAAEHLSARL</sequence>
<dbReference type="RefSeq" id="WP_312890630.1">
    <property type="nucleotide sequence ID" value="NZ_BAAAWY010000011.1"/>
</dbReference>
<dbReference type="Proteomes" id="UP000585638">
    <property type="component" value="Unassembled WGS sequence"/>
</dbReference>
<accession>A0A7W9KS95</accession>
<dbReference type="PANTHER" id="PTHR47751">
    <property type="entry name" value="SUPERFAMILY HYDROLASE, PUTATIVE (AFU_ORTHOLOGUE AFUA_2G16580)-RELATED"/>
    <property type="match status" value="1"/>
</dbReference>
<gene>
    <name evidence="2" type="ORF">BJ998_008263</name>
</gene>
<organism evidence="2 3">
    <name type="scientific">Kutzneria kofuensis</name>
    <dbReference type="NCBI Taxonomy" id="103725"/>
    <lineage>
        <taxon>Bacteria</taxon>
        <taxon>Bacillati</taxon>
        <taxon>Actinomycetota</taxon>
        <taxon>Actinomycetes</taxon>
        <taxon>Pseudonocardiales</taxon>
        <taxon>Pseudonocardiaceae</taxon>
        <taxon>Kutzneria</taxon>
    </lineage>
</organism>
<feature type="domain" description="Serine aminopeptidase S33" evidence="1">
    <location>
        <begin position="55"/>
        <end position="148"/>
    </location>
</feature>
<evidence type="ECO:0000259" key="1">
    <source>
        <dbReference type="Pfam" id="PF12146"/>
    </source>
</evidence>
<evidence type="ECO:0000313" key="3">
    <source>
        <dbReference type="Proteomes" id="UP000585638"/>
    </source>
</evidence>
<dbReference type="SUPFAM" id="SSF53474">
    <property type="entry name" value="alpha/beta-Hydrolases"/>
    <property type="match status" value="1"/>
</dbReference>
<proteinExistence type="predicted"/>
<dbReference type="Gene3D" id="3.40.50.1820">
    <property type="entry name" value="alpha/beta hydrolase"/>
    <property type="match status" value="1"/>
</dbReference>
<keyword evidence="3" id="KW-1185">Reference proteome</keyword>
<dbReference type="Pfam" id="PF12146">
    <property type="entry name" value="Hydrolase_4"/>
    <property type="match status" value="1"/>
</dbReference>